<evidence type="ECO:0000313" key="2">
    <source>
        <dbReference type="Proteomes" id="UP000318437"/>
    </source>
</evidence>
<dbReference type="GO" id="GO:0043565">
    <property type="term" value="F:sequence-specific DNA binding"/>
    <property type="evidence" value="ECO:0007669"/>
    <property type="project" value="InterPro"/>
</dbReference>
<dbReference type="RefSeq" id="WP_146452519.1">
    <property type="nucleotide sequence ID" value="NZ_SJPS01000007.1"/>
</dbReference>
<reference evidence="1 2" key="1">
    <citation type="submission" date="2019-02" db="EMBL/GenBank/DDBJ databases">
        <title>Deep-cultivation of Planctomycetes and their phenomic and genomic characterization uncovers novel biology.</title>
        <authorList>
            <person name="Wiegand S."/>
            <person name="Jogler M."/>
            <person name="Boedeker C."/>
            <person name="Pinto D."/>
            <person name="Vollmers J."/>
            <person name="Rivas-Marin E."/>
            <person name="Kohn T."/>
            <person name="Peeters S.H."/>
            <person name="Heuer A."/>
            <person name="Rast P."/>
            <person name="Oberbeckmann S."/>
            <person name="Bunk B."/>
            <person name="Jeske O."/>
            <person name="Meyerdierks A."/>
            <person name="Storesund J.E."/>
            <person name="Kallscheuer N."/>
            <person name="Luecker S."/>
            <person name="Lage O.M."/>
            <person name="Pohl T."/>
            <person name="Merkel B.J."/>
            <person name="Hornburger P."/>
            <person name="Mueller R.-W."/>
            <person name="Bruemmer F."/>
            <person name="Labrenz M."/>
            <person name="Spormann A.M."/>
            <person name="Op Den Camp H."/>
            <person name="Overmann J."/>
            <person name="Amann R."/>
            <person name="Jetten M.S.M."/>
            <person name="Mascher T."/>
            <person name="Medema M.H."/>
            <person name="Devos D.P."/>
            <person name="Kaster A.-K."/>
            <person name="Ovreas L."/>
            <person name="Rohde M."/>
            <person name="Galperin M.Y."/>
            <person name="Jogler C."/>
        </authorList>
    </citation>
    <scope>NUCLEOTIDE SEQUENCE [LARGE SCALE GENOMIC DNA]</scope>
    <source>
        <strain evidence="1 2">Pla144</strain>
    </source>
</reference>
<comment type="caution">
    <text evidence="1">The sequence shown here is derived from an EMBL/GenBank/DDBJ whole genome shotgun (WGS) entry which is preliminary data.</text>
</comment>
<dbReference type="Gene3D" id="1.10.10.10">
    <property type="entry name" value="Winged helix-like DNA-binding domain superfamily/Winged helix DNA-binding domain"/>
    <property type="match status" value="1"/>
</dbReference>
<keyword evidence="2" id="KW-1185">Reference proteome</keyword>
<evidence type="ECO:0000313" key="1">
    <source>
        <dbReference type="EMBL" id="TWU22776.1"/>
    </source>
</evidence>
<dbReference type="InterPro" id="IPR002514">
    <property type="entry name" value="Transposase_8"/>
</dbReference>
<dbReference type="SUPFAM" id="SSF48295">
    <property type="entry name" value="TrpR-like"/>
    <property type="match status" value="1"/>
</dbReference>
<dbReference type="InterPro" id="IPR036388">
    <property type="entry name" value="WH-like_DNA-bd_sf"/>
</dbReference>
<dbReference type="AlphaFoldDB" id="A0A5C6CHS5"/>
<organism evidence="1 2">
    <name type="scientific">Bythopirellula polymerisocia</name>
    <dbReference type="NCBI Taxonomy" id="2528003"/>
    <lineage>
        <taxon>Bacteria</taxon>
        <taxon>Pseudomonadati</taxon>
        <taxon>Planctomycetota</taxon>
        <taxon>Planctomycetia</taxon>
        <taxon>Pirellulales</taxon>
        <taxon>Lacipirellulaceae</taxon>
        <taxon>Bythopirellula</taxon>
    </lineage>
</organism>
<dbReference type="Proteomes" id="UP000318437">
    <property type="component" value="Unassembled WGS sequence"/>
</dbReference>
<proteinExistence type="predicted"/>
<dbReference type="OrthoDB" id="289445at2"/>
<accession>A0A5C6CHS5</accession>
<gene>
    <name evidence="1" type="ORF">Pla144_42370</name>
</gene>
<dbReference type="EMBL" id="SJPS01000007">
    <property type="protein sequence ID" value="TWU22776.1"/>
    <property type="molecule type" value="Genomic_DNA"/>
</dbReference>
<dbReference type="InterPro" id="IPR010921">
    <property type="entry name" value="Trp_repressor/repl_initiator"/>
</dbReference>
<dbReference type="Pfam" id="PF01527">
    <property type="entry name" value="HTH_Tnp_1"/>
    <property type="match status" value="1"/>
</dbReference>
<dbReference type="GO" id="GO:0004803">
    <property type="term" value="F:transposase activity"/>
    <property type="evidence" value="ECO:0007669"/>
    <property type="project" value="InterPro"/>
</dbReference>
<sequence length="109" mass="12283">MSESSSNKRERRHFSGPQKTAIVKAHLVDGKSVADLCDQHGIQPTQFYQWQKQLFENGDAAFERKSKSGAKSPQDRKIAQLEAKLINKNEVIAELMEENVKAKKVTGEL</sequence>
<dbReference type="GO" id="GO:0006313">
    <property type="term" value="P:DNA transposition"/>
    <property type="evidence" value="ECO:0007669"/>
    <property type="project" value="InterPro"/>
</dbReference>
<protein>
    <submittedName>
        <fullName evidence="1">Transposase</fullName>
    </submittedName>
</protein>
<name>A0A5C6CHS5_9BACT</name>